<evidence type="ECO:0000313" key="10">
    <source>
        <dbReference type="EMBL" id="PVW13812.1"/>
    </source>
</evidence>
<dbReference type="GO" id="GO:0006633">
    <property type="term" value="P:fatty acid biosynthetic process"/>
    <property type="evidence" value="ECO:0007669"/>
    <property type="project" value="UniProtKB-UniPathway"/>
</dbReference>
<dbReference type="Proteomes" id="UP000245962">
    <property type="component" value="Unassembled WGS sequence"/>
</dbReference>
<dbReference type="PANTHER" id="PTHR42879">
    <property type="entry name" value="3-OXOACYL-(ACYL-CARRIER-PROTEIN) REDUCTASE"/>
    <property type="match status" value="1"/>
</dbReference>
<dbReference type="RefSeq" id="WP_116694945.1">
    <property type="nucleotide sequence ID" value="NZ_QEHR01000007.1"/>
</dbReference>
<dbReference type="GO" id="GO:0004316">
    <property type="term" value="F:3-oxoacyl-[acyl-carrier-protein] reductase (NADPH) activity"/>
    <property type="evidence" value="ECO:0007669"/>
    <property type="project" value="UniProtKB-UniRule"/>
</dbReference>
<evidence type="ECO:0000256" key="2">
    <source>
        <dbReference type="ARBA" id="ARBA00006484"/>
    </source>
</evidence>
<proteinExistence type="inferred from homology"/>
<organism evidence="10 11">
    <name type="scientific">Marixanthomonas spongiae</name>
    <dbReference type="NCBI Taxonomy" id="2174845"/>
    <lineage>
        <taxon>Bacteria</taxon>
        <taxon>Pseudomonadati</taxon>
        <taxon>Bacteroidota</taxon>
        <taxon>Flavobacteriia</taxon>
        <taxon>Flavobacteriales</taxon>
        <taxon>Flavobacteriaceae</taxon>
        <taxon>Marixanthomonas</taxon>
    </lineage>
</organism>
<dbReference type="InterPro" id="IPR057326">
    <property type="entry name" value="KR_dom"/>
</dbReference>
<evidence type="ECO:0000313" key="11">
    <source>
        <dbReference type="Proteomes" id="UP000245962"/>
    </source>
</evidence>
<dbReference type="SUPFAM" id="SSF51735">
    <property type="entry name" value="NAD(P)-binding Rossmann-fold domains"/>
    <property type="match status" value="1"/>
</dbReference>
<keyword evidence="8" id="KW-0276">Fatty acid metabolism</keyword>
<comment type="caution">
    <text evidence="10">The sequence shown here is derived from an EMBL/GenBank/DDBJ whole genome shotgun (WGS) entry which is preliminary data.</text>
</comment>
<evidence type="ECO:0000259" key="9">
    <source>
        <dbReference type="SMART" id="SM00822"/>
    </source>
</evidence>
<feature type="binding site" evidence="7">
    <location>
        <begin position="13"/>
        <end position="16"/>
    </location>
    <ligand>
        <name>NADP(+)</name>
        <dbReference type="ChEBI" id="CHEBI:58349"/>
    </ligand>
</feature>
<dbReference type="NCBIfam" id="NF009466">
    <property type="entry name" value="PRK12826.1-2"/>
    <property type="match status" value="1"/>
</dbReference>
<dbReference type="InterPro" id="IPR011284">
    <property type="entry name" value="3oxo_ACP_reduc"/>
</dbReference>
<dbReference type="OrthoDB" id="9803333at2"/>
<dbReference type="PANTHER" id="PTHR42879:SF2">
    <property type="entry name" value="3-OXOACYL-[ACYL-CARRIER-PROTEIN] REDUCTASE FABG"/>
    <property type="match status" value="1"/>
</dbReference>
<sequence>MKLLEGKTAIITGGSRGIGKGIVETFVKHGANVAFTYNSSKESAEAIAEELSKEGVKVKAYQSNAASFEDSQDLAAEVLKEFGSIDILINNAGITKDNLLMRISEEDFDKVIEVNLKSVFNMTKAVQRAMLKQRKGSIINMSSVVGVKGNAGQTNYAASKAGIIGFTKSVALELGSRDIRCNAIAPGFIETEMTGKLNEETVQGWRDAIPLKRGGSPEDIANACVFLASDLSAYITGQVLNVDGGMLT</sequence>
<dbReference type="PRINTS" id="PR00080">
    <property type="entry name" value="SDRFAMILY"/>
</dbReference>
<dbReference type="InterPro" id="IPR036291">
    <property type="entry name" value="NAD(P)-bd_dom_sf"/>
</dbReference>
<comment type="catalytic activity">
    <reaction evidence="5 8">
        <text>a (3R)-hydroxyacyl-[ACP] + NADP(+) = a 3-oxoacyl-[ACP] + NADPH + H(+)</text>
        <dbReference type="Rhea" id="RHEA:17397"/>
        <dbReference type="Rhea" id="RHEA-COMP:9916"/>
        <dbReference type="Rhea" id="RHEA-COMP:9945"/>
        <dbReference type="ChEBI" id="CHEBI:15378"/>
        <dbReference type="ChEBI" id="CHEBI:57783"/>
        <dbReference type="ChEBI" id="CHEBI:58349"/>
        <dbReference type="ChEBI" id="CHEBI:78776"/>
        <dbReference type="ChEBI" id="CHEBI:78827"/>
        <dbReference type="EC" id="1.1.1.100"/>
    </reaction>
</comment>
<dbReference type="GO" id="GO:0051287">
    <property type="term" value="F:NAD binding"/>
    <property type="evidence" value="ECO:0007669"/>
    <property type="project" value="UniProtKB-UniRule"/>
</dbReference>
<keyword evidence="8" id="KW-0275">Fatty acid biosynthesis</keyword>
<dbReference type="AlphaFoldDB" id="A0A2U0HY62"/>
<dbReference type="FunFam" id="3.40.50.720:FF:000115">
    <property type="entry name" value="3-oxoacyl-[acyl-carrier-protein] reductase FabG"/>
    <property type="match status" value="1"/>
</dbReference>
<reference evidence="10 11" key="1">
    <citation type="submission" date="2018-04" db="EMBL/GenBank/DDBJ databases">
        <title>Marixanthomonas spongiae HN-E44 sp. nov., isolated from a marine sponge.</title>
        <authorList>
            <person name="Luo L."/>
            <person name="Zhuang L."/>
        </authorList>
    </citation>
    <scope>NUCLEOTIDE SEQUENCE [LARGE SCALE GENOMIC DNA]</scope>
    <source>
        <strain evidence="10 11">HN-E44</strain>
    </source>
</reference>
<dbReference type="PROSITE" id="PS00061">
    <property type="entry name" value="ADH_SHORT"/>
    <property type="match status" value="1"/>
</dbReference>
<accession>A0A2U0HY62</accession>
<comment type="subunit">
    <text evidence="8">Homotetramer.</text>
</comment>
<name>A0A2U0HY62_9FLAO</name>
<protein>
    <recommendedName>
        <fullName evidence="8">3-oxoacyl-[acyl-carrier-protein] reductase</fullName>
        <ecNumber evidence="8">1.1.1.100</ecNumber>
    </recommendedName>
</protein>
<keyword evidence="4 8" id="KW-0560">Oxidoreductase</keyword>
<keyword evidence="3 7" id="KW-0521">NADP</keyword>
<dbReference type="UniPathway" id="UPA00094"/>
<dbReference type="EC" id="1.1.1.100" evidence="8"/>
<dbReference type="Gene3D" id="3.40.50.720">
    <property type="entry name" value="NAD(P)-binding Rossmann-like Domain"/>
    <property type="match status" value="1"/>
</dbReference>
<keyword evidence="11" id="KW-1185">Reference proteome</keyword>
<evidence type="ECO:0000256" key="1">
    <source>
        <dbReference type="ARBA" id="ARBA00002607"/>
    </source>
</evidence>
<feature type="active site" description="Proton acceptor" evidence="6">
    <location>
        <position position="156"/>
    </location>
</feature>
<dbReference type="InterPro" id="IPR002347">
    <property type="entry name" value="SDR_fam"/>
</dbReference>
<feature type="binding site" evidence="7">
    <location>
        <position position="189"/>
    </location>
    <ligand>
        <name>NADP(+)</name>
        <dbReference type="ChEBI" id="CHEBI:58349"/>
    </ligand>
</feature>
<dbReference type="SMART" id="SM00822">
    <property type="entry name" value="PKS_KR"/>
    <property type="match status" value="1"/>
</dbReference>
<dbReference type="EMBL" id="QEHR01000007">
    <property type="protein sequence ID" value="PVW13812.1"/>
    <property type="molecule type" value="Genomic_DNA"/>
</dbReference>
<comment type="similarity">
    <text evidence="2 8">Belongs to the short-chain dehydrogenases/reductases (SDR) family.</text>
</comment>
<feature type="domain" description="Ketoreductase" evidence="9">
    <location>
        <begin position="7"/>
        <end position="192"/>
    </location>
</feature>
<evidence type="ECO:0000256" key="6">
    <source>
        <dbReference type="PIRSR" id="PIRSR611284-1"/>
    </source>
</evidence>
<comment type="pathway">
    <text evidence="8">Lipid metabolism; fatty acid biosynthesis.</text>
</comment>
<dbReference type="PRINTS" id="PR00081">
    <property type="entry name" value="GDHRDH"/>
</dbReference>
<evidence type="ECO:0000256" key="8">
    <source>
        <dbReference type="RuleBase" id="RU366074"/>
    </source>
</evidence>
<comment type="function">
    <text evidence="1 8">Catalyzes the NADPH-dependent reduction of beta-ketoacyl-ACP substrates to beta-hydroxyacyl-ACP products, the first reductive step in the elongation cycle of fatty acid biosynthesis.</text>
</comment>
<feature type="binding site" evidence="7">
    <location>
        <position position="91"/>
    </location>
    <ligand>
        <name>NADP(+)</name>
        <dbReference type="ChEBI" id="CHEBI:58349"/>
    </ligand>
</feature>
<evidence type="ECO:0000256" key="4">
    <source>
        <dbReference type="ARBA" id="ARBA00023002"/>
    </source>
</evidence>
<evidence type="ECO:0000256" key="3">
    <source>
        <dbReference type="ARBA" id="ARBA00022857"/>
    </source>
</evidence>
<evidence type="ECO:0000256" key="5">
    <source>
        <dbReference type="ARBA" id="ARBA00048508"/>
    </source>
</evidence>
<dbReference type="InterPro" id="IPR020904">
    <property type="entry name" value="Sc_DH/Rdtase_CS"/>
</dbReference>
<dbReference type="InterPro" id="IPR050259">
    <property type="entry name" value="SDR"/>
</dbReference>
<dbReference type="Pfam" id="PF13561">
    <property type="entry name" value="adh_short_C2"/>
    <property type="match status" value="1"/>
</dbReference>
<gene>
    <name evidence="10" type="primary">fabG</name>
    <name evidence="10" type="ORF">DDV96_11685</name>
</gene>
<dbReference type="NCBIfam" id="TIGR01830">
    <property type="entry name" value="3oxo_ACP_reduc"/>
    <property type="match status" value="1"/>
</dbReference>
<keyword evidence="8" id="KW-0444">Lipid biosynthesis</keyword>
<feature type="binding site" evidence="7">
    <location>
        <begin position="156"/>
        <end position="160"/>
    </location>
    <ligand>
        <name>NADP(+)</name>
        <dbReference type="ChEBI" id="CHEBI:58349"/>
    </ligand>
</feature>
<dbReference type="NCBIfam" id="NF005559">
    <property type="entry name" value="PRK07231.1"/>
    <property type="match status" value="1"/>
</dbReference>
<evidence type="ECO:0000256" key="7">
    <source>
        <dbReference type="PIRSR" id="PIRSR611284-2"/>
    </source>
</evidence>
<dbReference type="CDD" id="cd05333">
    <property type="entry name" value="BKR_SDR_c"/>
    <property type="match status" value="1"/>
</dbReference>
<keyword evidence="8" id="KW-0443">Lipid metabolism</keyword>